<gene>
    <name evidence="1" type="ORF">AVEN_5124_1</name>
</gene>
<dbReference type="AlphaFoldDB" id="A0A4Y2K0C3"/>
<keyword evidence="2" id="KW-1185">Reference proteome</keyword>
<sequence length="156" mass="17605">MEDNRGKVLMEEHISLVEEPGSEYIDHVSSQNGVSCGRLVCTGFIQSKYKFGEWSHKIEKTKDTNKIALLAFTEVAVSQNTLLITIAKHLETVKERLFRIHSKRGCCTCLDVRIVSKAKAFQDSLESREKSLQAPDPENMVDVEEQTCSQKIFQAA</sequence>
<organism evidence="1 2">
    <name type="scientific">Araneus ventricosus</name>
    <name type="common">Orbweaver spider</name>
    <name type="synonym">Epeira ventricosa</name>
    <dbReference type="NCBI Taxonomy" id="182803"/>
    <lineage>
        <taxon>Eukaryota</taxon>
        <taxon>Metazoa</taxon>
        <taxon>Ecdysozoa</taxon>
        <taxon>Arthropoda</taxon>
        <taxon>Chelicerata</taxon>
        <taxon>Arachnida</taxon>
        <taxon>Araneae</taxon>
        <taxon>Araneomorphae</taxon>
        <taxon>Entelegynae</taxon>
        <taxon>Araneoidea</taxon>
        <taxon>Araneidae</taxon>
        <taxon>Araneus</taxon>
    </lineage>
</organism>
<name>A0A4Y2K0C3_ARAVE</name>
<protein>
    <submittedName>
        <fullName evidence="1">Uncharacterized protein</fullName>
    </submittedName>
</protein>
<accession>A0A4Y2K0C3</accession>
<evidence type="ECO:0000313" key="2">
    <source>
        <dbReference type="Proteomes" id="UP000499080"/>
    </source>
</evidence>
<reference evidence="1 2" key="1">
    <citation type="journal article" date="2019" name="Sci. Rep.">
        <title>Orb-weaving spider Araneus ventricosus genome elucidates the spidroin gene catalogue.</title>
        <authorList>
            <person name="Kono N."/>
            <person name="Nakamura H."/>
            <person name="Ohtoshi R."/>
            <person name="Moran D.A.P."/>
            <person name="Shinohara A."/>
            <person name="Yoshida Y."/>
            <person name="Fujiwara M."/>
            <person name="Mori M."/>
            <person name="Tomita M."/>
            <person name="Arakawa K."/>
        </authorList>
    </citation>
    <scope>NUCLEOTIDE SEQUENCE [LARGE SCALE GENOMIC DNA]</scope>
</reference>
<dbReference type="Proteomes" id="UP000499080">
    <property type="component" value="Unassembled WGS sequence"/>
</dbReference>
<evidence type="ECO:0000313" key="1">
    <source>
        <dbReference type="EMBL" id="GBM95784.1"/>
    </source>
</evidence>
<comment type="caution">
    <text evidence="1">The sequence shown here is derived from an EMBL/GenBank/DDBJ whole genome shotgun (WGS) entry which is preliminary data.</text>
</comment>
<dbReference type="EMBL" id="BGPR01004090">
    <property type="protein sequence ID" value="GBM95784.1"/>
    <property type="molecule type" value="Genomic_DNA"/>
</dbReference>
<proteinExistence type="predicted"/>